<dbReference type="InterPro" id="IPR004158">
    <property type="entry name" value="DUF247_pln"/>
</dbReference>
<gene>
    <name evidence="3" type="ORF">SAY86_016424</name>
</gene>
<evidence type="ECO:0000313" key="4">
    <source>
        <dbReference type="Proteomes" id="UP001346149"/>
    </source>
</evidence>
<name>A0AAN7L9H7_TRANT</name>
<feature type="coiled-coil region" evidence="1">
    <location>
        <begin position="190"/>
        <end position="217"/>
    </location>
</feature>
<reference evidence="3 4" key="1">
    <citation type="journal article" date="2023" name="Hortic Res">
        <title>Pangenome of water caltrop reveals structural variations and asymmetric subgenome divergence after allopolyploidization.</title>
        <authorList>
            <person name="Zhang X."/>
            <person name="Chen Y."/>
            <person name="Wang L."/>
            <person name="Yuan Y."/>
            <person name="Fang M."/>
            <person name="Shi L."/>
            <person name="Lu R."/>
            <person name="Comes H.P."/>
            <person name="Ma Y."/>
            <person name="Chen Y."/>
            <person name="Huang G."/>
            <person name="Zhou Y."/>
            <person name="Zheng Z."/>
            <person name="Qiu Y."/>
        </authorList>
    </citation>
    <scope>NUCLEOTIDE SEQUENCE [LARGE SCALE GENOMIC DNA]</scope>
    <source>
        <strain evidence="3">F231</strain>
    </source>
</reference>
<dbReference type="EMBL" id="JAXQNO010000016">
    <property type="protein sequence ID" value="KAK4782322.1"/>
    <property type="molecule type" value="Genomic_DNA"/>
</dbReference>
<feature type="transmembrane region" description="Helical" evidence="2">
    <location>
        <begin position="558"/>
        <end position="582"/>
    </location>
</feature>
<keyword evidence="1" id="KW-0175">Coiled coil</keyword>
<keyword evidence="2" id="KW-1133">Transmembrane helix</keyword>
<accession>A0AAN7L9H7</accession>
<organism evidence="3 4">
    <name type="scientific">Trapa natans</name>
    <name type="common">Water chestnut</name>
    <dbReference type="NCBI Taxonomy" id="22666"/>
    <lineage>
        <taxon>Eukaryota</taxon>
        <taxon>Viridiplantae</taxon>
        <taxon>Streptophyta</taxon>
        <taxon>Embryophyta</taxon>
        <taxon>Tracheophyta</taxon>
        <taxon>Spermatophyta</taxon>
        <taxon>Magnoliopsida</taxon>
        <taxon>eudicotyledons</taxon>
        <taxon>Gunneridae</taxon>
        <taxon>Pentapetalae</taxon>
        <taxon>rosids</taxon>
        <taxon>malvids</taxon>
        <taxon>Myrtales</taxon>
        <taxon>Lythraceae</taxon>
        <taxon>Trapa</taxon>
    </lineage>
</organism>
<dbReference type="PANTHER" id="PTHR31170:SF25">
    <property type="entry name" value="BNAA09G04570D PROTEIN"/>
    <property type="match status" value="1"/>
</dbReference>
<dbReference type="Proteomes" id="UP001346149">
    <property type="component" value="Unassembled WGS sequence"/>
</dbReference>
<keyword evidence="4" id="KW-1185">Reference proteome</keyword>
<dbReference type="Pfam" id="PF03140">
    <property type="entry name" value="DUF247"/>
    <property type="match status" value="1"/>
</dbReference>
<evidence type="ECO:0000256" key="2">
    <source>
        <dbReference type="SAM" id="Phobius"/>
    </source>
</evidence>
<dbReference type="PANTHER" id="PTHR31170">
    <property type="entry name" value="BNAC04G53230D PROTEIN"/>
    <property type="match status" value="1"/>
</dbReference>
<keyword evidence="2" id="KW-0472">Membrane</keyword>
<evidence type="ECO:0000313" key="3">
    <source>
        <dbReference type="EMBL" id="KAK4782322.1"/>
    </source>
</evidence>
<evidence type="ECO:0000256" key="1">
    <source>
        <dbReference type="SAM" id="Coils"/>
    </source>
</evidence>
<keyword evidence="2" id="KW-0812">Transmembrane</keyword>
<proteinExistence type="predicted"/>
<comment type="caution">
    <text evidence="3">The sequence shown here is derived from an EMBL/GenBank/DDBJ whole genome shotgun (WGS) entry which is preliminary data.</text>
</comment>
<sequence>MNDGIAESNAGGRPLLYLTLSTPPFEFVYVLYIRWFLENLPTICSRELSEGPFWSLFRELTRALKMASSGAAILGNIRTWKLRKLRTLKQQQQQQHRAEKKGPPEWVVDIHNCIREGIRYDLGKCWTIYRVPHNMKEVHRKAYHPKLISIGPFHCGQRHLQVMEEHKMRYLLRMLGYELELDACKDPGEVEETDARNQGILRELEKLEAALKELEPRARECYSEFIDVDTDTFVKMMVIDGCFLIELLRLYFKFDRGEDVDDPIFTTRWMLRTLQRDLLMLENQIPFFILQALFNLTSSSQEATLVDLVLTFFDPLLPREANIPKLDPVGEYEHMLDVFRSSFLTSVKGKVTTFGWQQLQSPNNIPLVQERQLIHCVEELRDAGLKVKKREGFDLLDISFDGQVMQNLSGQGECKNRMHNLPHRKISLLDLLQVLEIPPLYIDDNTVPLFFNFVAYEQCDEDAEPFFTNFFMFFDSLINSPTDVEILHKYGIINHVLGTNKDVAHLVNNLCRELVYDLDECYLSNQMKDINEYYDRFFRTRWHIWWANFVNQYFSSPWALISLLAAIFLLLLTAVQTFYTVYPYYRRP</sequence>
<dbReference type="AlphaFoldDB" id="A0AAN7L9H7"/>
<protein>
    <submittedName>
        <fullName evidence="3">Uncharacterized protein</fullName>
    </submittedName>
</protein>